<organism evidence="21 22">
    <name type="scientific">Vibrio olivae</name>
    <dbReference type="NCBI Taxonomy" id="1243002"/>
    <lineage>
        <taxon>Bacteria</taxon>
        <taxon>Pseudomonadati</taxon>
        <taxon>Pseudomonadota</taxon>
        <taxon>Gammaproteobacteria</taxon>
        <taxon>Vibrionales</taxon>
        <taxon>Vibrionaceae</taxon>
        <taxon>Vibrio</taxon>
    </lineage>
</organism>
<evidence type="ECO:0000256" key="11">
    <source>
        <dbReference type="ARBA" id="ARBA00023136"/>
    </source>
</evidence>
<evidence type="ECO:0000256" key="16">
    <source>
        <dbReference type="RuleBase" id="RU003357"/>
    </source>
</evidence>
<comment type="similarity">
    <text evidence="2 14 16">Belongs to the TonB-dependent receptor family.</text>
</comment>
<evidence type="ECO:0000256" key="8">
    <source>
        <dbReference type="ARBA" id="ARBA00023004"/>
    </source>
</evidence>
<dbReference type="InterPro" id="IPR010105">
    <property type="entry name" value="TonB_sidphr_rcpt"/>
</dbReference>
<keyword evidence="10 16" id="KW-0798">TonB box</keyword>
<evidence type="ECO:0000313" key="22">
    <source>
        <dbReference type="Proteomes" id="UP001589645"/>
    </source>
</evidence>
<proteinExistence type="inferred from homology"/>
<evidence type="ECO:0000256" key="17">
    <source>
        <dbReference type="SAM" id="MobiDB-lite"/>
    </source>
</evidence>
<feature type="short sequence motif" description="TonB C-terminal box" evidence="15">
    <location>
        <begin position="722"/>
        <end position="739"/>
    </location>
</feature>
<reference evidence="21 22" key="1">
    <citation type="submission" date="2024-09" db="EMBL/GenBank/DDBJ databases">
        <authorList>
            <person name="Sun Q."/>
            <person name="Mori K."/>
        </authorList>
    </citation>
    <scope>NUCLEOTIDE SEQUENCE [LARGE SCALE GENOMIC DNA]</scope>
    <source>
        <strain evidence="21 22">CECT 8064</strain>
    </source>
</reference>
<feature type="chain" id="PRO_5047537946" evidence="18">
    <location>
        <begin position="28"/>
        <end position="739"/>
    </location>
</feature>
<evidence type="ECO:0000259" key="19">
    <source>
        <dbReference type="Pfam" id="PF00593"/>
    </source>
</evidence>
<evidence type="ECO:0000256" key="6">
    <source>
        <dbReference type="ARBA" id="ARBA00022692"/>
    </source>
</evidence>
<comment type="subcellular location">
    <subcellularLocation>
        <location evidence="1 14">Cell outer membrane</location>
        <topology evidence="1 14">Multi-pass membrane protein</topology>
    </subcellularLocation>
</comment>
<dbReference type="RefSeq" id="WP_390191317.1">
    <property type="nucleotide sequence ID" value="NZ_JBHMEP010000001.1"/>
</dbReference>
<dbReference type="InterPro" id="IPR000531">
    <property type="entry name" value="Beta-barrel_TonB"/>
</dbReference>
<keyword evidence="6 14" id="KW-0812">Transmembrane</keyword>
<keyword evidence="11 14" id="KW-0472">Membrane</keyword>
<sequence length="739" mass="79619">MAPYHLSRVGLSVIAALSYAHSTLSFADDATNVSQDEATEVVTVIGSQVDLGDAYQGGQVARTGRAGMFGAQDLMDTPFSSTNYTQELIENQQAASIGDVLQNDPTARVATGFGNFQELYMMRGFPVFSDDMTLNGVYGILPRQYVAAEMLERVEVLRGANSFLNGASPGGTAGGGIGGAINLVPKRAGSEPLTRVTVGTQTGDQAYGAMDFARRFGDNQENGLRINLVARDGEDGVDEQDTQLGVLTVGFDHQGENFRLSADVGYQDHHIDSPRPSVTPGTEIPSAPDASSNYAQDWTYTDDKQLFGAVRGEYDLNDSTSIWLAGGARKGKEHNLLANPTADSDGNLKTYLFDNIREDTVFSADSGIRHQFDTGSVAHTVVFSGSLYQSRSKNAYVTSDSQNQIPVGFLNNYSQIDKPSGINFGGNMDDPKETERTTYGSLALADQLSMLDDQVKVMLGARLQRIETKSFAYGTAELNDGGYYGATEFTPSLGVVYQPNFDVSLYANYSQALIPGEVVGNTNFSSGHAVTNAKEVLDVQKSEQYEVGAKYETGEYGATLTLFQISKPSYMYIDNGDGTDTYGDNGEQRHRGLELTAFGQPIDNVTVVGGVTLIDSEMVKSTSSAEKGKNAIGVPEVQANLNLEWATPFVQGLTLEGRTVYTGSQYASSDNSMEIGSWTRFDLGARYAMQLSGHELNLRARVNNLTDKSYWASAGGYPGSNYLVQGAPRTVVISASYDF</sequence>
<keyword evidence="12 21" id="KW-0675">Receptor</keyword>
<keyword evidence="7 18" id="KW-0732">Signal</keyword>
<evidence type="ECO:0000313" key="21">
    <source>
        <dbReference type="EMBL" id="MFB9135065.1"/>
    </source>
</evidence>
<dbReference type="NCBIfam" id="TIGR01783">
    <property type="entry name" value="TonB-siderophor"/>
    <property type="match status" value="1"/>
</dbReference>
<dbReference type="EMBL" id="JBHMEP010000001">
    <property type="protein sequence ID" value="MFB9135065.1"/>
    <property type="molecule type" value="Genomic_DNA"/>
</dbReference>
<keyword evidence="9" id="KW-0406">Ion transport</keyword>
<evidence type="ECO:0000256" key="9">
    <source>
        <dbReference type="ARBA" id="ARBA00023065"/>
    </source>
</evidence>
<dbReference type="PANTHER" id="PTHR32552:SF82">
    <property type="entry name" value="FCUA PROTEIN"/>
    <property type="match status" value="1"/>
</dbReference>
<keyword evidence="5" id="KW-0410">Iron transport</keyword>
<dbReference type="Gene3D" id="2.40.170.20">
    <property type="entry name" value="TonB-dependent receptor, beta-barrel domain"/>
    <property type="match status" value="1"/>
</dbReference>
<dbReference type="SUPFAM" id="SSF56935">
    <property type="entry name" value="Porins"/>
    <property type="match status" value="1"/>
</dbReference>
<evidence type="ECO:0000256" key="3">
    <source>
        <dbReference type="ARBA" id="ARBA00022448"/>
    </source>
</evidence>
<keyword evidence="3 14" id="KW-0813">Transport</keyword>
<dbReference type="PANTHER" id="PTHR32552">
    <property type="entry name" value="FERRICHROME IRON RECEPTOR-RELATED"/>
    <property type="match status" value="1"/>
</dbReference>
<evidence type="ECO:0000256" key="4">
    <source>
        <dbReference type="ARBA" id="ARBA00022452"/>
    </source>
</evidence>
<evidence type="ECO:0000256" key="7">
    <source>
        <dbReference type="ARBA" id="ARBA00022729"/>
    </source>
</evidence>
<feature type="domain" description="TonB-dependent receptor plug" evidence="20">
    <location>
        <begin position="74"/>
        <end position="171"/>
    </location>
</feature>
<dbReference type="Pfam" id="PF07715">
    <property type="entry name" value="Plug"/>
    <property type="match status" value="1"/>
</dbReference>
<dbReference type="InterPro" id="IPR039426">
    <property type="entry name" value="TonB-dep_rcpt-like"/>
</dbReference>
<dbReference type="InterPro" id="IPR037066">
    <property type="entry name" value="Plug_dom_sf"/>
</dbReference>
<feature type="region of interest" description="Disordered" evidence="17">
    <location>
        <begin position="269"/>
        <end position="295"/>
    </location>
</feature>
<evidence type="ECO:0000256" key="5">
    <source>
        <dbReference type="ARBA" id="ARBA00022496"/>
    </source>
</evidence>
<keyword evidence="22" id="KW-1185">Reference proteome</keyword>
<evidence type="ECO:0000256" key="2">
    <source>
        <dbReference type="ARBA" id="ARBA00009810"/>
    </source>
</evidence>
<gene>
    <name evidence="21" type="ORF">ACFFUV_08830</name>
</gene>
<dbReference type="PROSITE" id="PS52016">
    <property type="entry name" value="TONB_DEPENDENT_REC_3"/>
    <property type="match status" value="1"/>
</dbReference>
<dbReference type="PROSITE" id="PS01156">
    <property type="entry name" value="TONB_DEPENDENT_REC_2"/>
    <property type="match status" value="1"/>
</dbReference>
<dbReference type="Gene3D" id="2.170.130.10">
    <property type="entry name" value="TonB-dependent receptor, plug domain"/>
    <property type="match status" value="1"/>
</dbReference>
<evidence type="ECO:0000256" key="13">
    <source>
        <dbReference type="ARBA" id="ARBA00023237"/>
    </source>
</evidence>
<evidence type="ECO:0000256" key="1">
    <source>
        <dbReference type="ARBA" id="ARBA00004571"/>
    </source>
</evidence>
<comment type="caution">
    <text evidence="21">The sequence shown here is derived from an EMBL/GenBank/DDBJ whole genome shotgun (WGS) entry which is preliminary data.</text>
</comment>
<protein>
    <submittedName>
        <fullName evidence="21">TonB-dependent receptor</fullName>
    </submittedName>
</protein>
<evidence type="ECO:0000256" key="14">
    <source>
        <dbReference type="PROSITE-ProRule" id="PRU01360"/>
    </source>
</evidence>
<dbReference type="InterPro" id="IPR036942">
    <property type="entry name" value="Beta-barrel_TonB_sf"/>
</dbReference>
<evidence type="ECO:0000256" key="12">
    <source>
        <dbReference type="ARBA" id="ARBA00023170"/>
    </source>
</evidence>
<dbReference type="Pfam" id="PF00593">
    <property type="entry name" value="TonB_dep_Rec_b-barrel"/>
    <property type="match status" value="1"/>
</dbReference>
<evidence type="ECO:0000256" key="15">
    <source>
        <dbReference type="PROSITE-ProRule" id="PRU10144"/>
    </source>
</evidence>
<dbReference type="InterPro" id="IPR010917">
    <property type="entry name" value="TonB_rcpt_CS"/>
</dbReference>
<feature type="domain" description="TonB-dependent receptor-like beta-barrel" evidence="19">
    <location>
        <begin position="254"/>
        <end position="705"/>
    </location>
</feature>
<evidence type="ECO:0000256" key="10">
    <source>
        <dbReference type="ARBA" id="ARBA00023077"/>
    </source>
</evidence>
<feature type="signal peptide" evidence="18">
    <location>
        <begin position="1"/>
        <end position="27"/>
    </location>
</feature>
<evidence type="ECO:0000256" key="18">
    <source>
        <dbReference type="SAM" id="SignalP"/>
    </source>
</evidence>
<evidence type="ECO:0000259" key="20">
    <source>
        <dbReference type="Pfam" id="PF07715"/>
    </source>
</evidence>
<keyword evidence="8" id="KW-0408">Iron</keyword>
<dbReference type="InterPro" id="IPR012910">
    <property type="entry name" value="Plug_dom"/>
</dbReference>
<accession>A0ABV5HLF8</accession>
<dbReference type="Proteomes" id="UP001589645">
    <property type="component" value="Unassembled WGS sequence"/>
</dbReference>
<dbReference type="CDD" id="cd01347">
    <property type="entry name" value="ligand_gated_channel"/>
    <property type="match status" value="1"/>
</dbReference>
<keyword evidence="13 14" id="KW-0998">Cell outer membrane</keyword>
<keyword evidence="4 14" id="KW-1134">Transmembrane beta strand</keyword>
<name>A0ABV5HLF8_9VIBR</name>